<dbReference type="InterPro" id="IPR051125">
    <property type="entry name" value="ABC-4/HrtB_transporter"/>
</dbReference>
<dbReference type="EMBL" id="CP003944">
    <property type="protein sequence ID" value="AFZ49451.1"/>
    <property type="molecule type" value="Genomic_DNA"/>
</dbReference>
<dbReference type="InterPro" id="IPR005891">
    <property type="entry name" value="DevC"/>
</dbReference>
<feature type="transmembrane region" description="Helical" evidence="7">
    <location>
        <begin position="385"/>
        <end position="404"/>
    </location>
</feature>
<dbReference type="OrthoDB" id="180999at2"/>
<evidence type="ECO:0000256" key="2">
    <source>
        <dbReference type="ARBA" id="ARBA00022448"/>
    </source>
</evidence>
<sequence length="418" mass="45388">MVSLARKNLLEDIPRFIVAQAGILFAVSLVTLQTGIFTGFSFSTVALIDNASAALWVSSDSLVQLELTLPIPVSELIKARQVSGVDRAEGLLFSGVQWYPPEGQMARARIVGFNPNGQLYRPPKVLKGDLETLRDPYTVMIDRTDKDSLNVEKTGIEAQMNALPAKVVGITEGNASMISNPFVLTSLQNATAYLQAGGKSQLNCSLPQGSSQLECINRFQPAEEGEQDIQSPSDPREVVASDVITFILVKPEVGVELSTLKERLEQELNQVTVYTQKELSQKTQNYWQQRTGIGFILGLGTVVGIIVGTVVVSQILYSSVSDHLKEFGTLKAMGASAEMIYRVIIEQALWMAILGYLPAMMICLGLARLINSNQGTLLVITPESAIAIFIITIIMCIGSAIVAIQKVNRVDPAIVFKA</sequence>
<organism evidence="10 11">
    <name type="scientific">Dactylococcopsis salina (strain PCC 8305)</name>
    <name type="common">Myxobactron salinum</name>
    <dbReference type="NCBI Taxonomy" id="13035"/>
    <lineage>
        <taxon>Bacteria</taxon>
        <taxon>Bacillati</taxon>
        <taxon>Cyanobacteriota</taxon>
        <taxon>Cyanophyceae</taxon>
        <taxon>Nodosilineales</taxon>
        <taxon>Cymatolegaceae</taxon>
        <taxon>Dactylococcopsis</taxon>
    </lineage>
</organism>
<keyword evidence="11" id="KW-1185">Reference proteome</keyword>
<evidence type="ECO:0000256" key="6">
    <source>
        <dbReference type="ARBA" id="ARBA00023136"/>
    </source>
</evidence>
<feature type="transmembrane region" description="Helical" evidence="7">
    <location>
        <begin position="21"/>
        <end position="42"/>
    </location>
</feature>
<feature type="domain" description="ABC3 transporter permease C-terminal" evidence="8">
    <location>
        <begin position="301"/>
        <end position="411"/>
    </location>
</feature>
<keyword evidence="6 7" id="KW-0472">Membrane</keyword>
<gene>
    <name evidence="10" type="ORF">Dacsa_0690</name>
</gene>
<dbReference type="Pfam" id="PF12704">
    <property type="entry name" value="MacB_PCD"/>
    <property type="match status" value="1"/>
</dbReference>
<evidence type="ECO:0000256" key="1">
    <source>
        <dbReference type="ARBA" id="ARBA00004651"/>
    </source>
</evidence>
<feature type="domain" description="MacB-like periplasmic core" evidence="9">
    <location>
        <begin position="21"/>
        <end position="196"/>
    </location>
</feature>
<evidence type="ECO:0000259" key="8">
    <source>
        <dbReference type="Pfam" id="PF02687"/>
    </source>
</evidence>
<comment type="subcellular location">
    <subcellularLocation>
        <location evidence="1">Cell membrane</location>
        <topology evidence="1">Multi-pass membrane protein</topology>
    </subcellularLocation>
</comment>
<evidence type="ECO:0000259" key="9">
    <source>
        <dbReference type="Pfam" id="PF12704"/>
    </source>
</evidence>
<feature type="transmembrane region" description="Helical" evidence="7">
    <location>
        <begin position="348"/>
        <end position="370"/>
    </location>
</feature>
<evidence type="ECO:0000313" key="10">
    <source>
        <dbReference type="EMBL" id="AFZ49451.1"/>
    </source>
</evidence>
<dbReference type="PANTHER" id="PTHR43738">
    <property type="entry name" value="ABC TRANSPORTER, MEMBRANE PROTEIN"/>
    <property type="match status" value="1"/>
</dbReference>
<protein>
    <submittedName>
        <fullName evidence="10">ABC-type antimicrobial peptide transport system, permease component</fullName>
    </submittedName>
</protein>
<dbReference type="InterPro" id="IPR003838">
    <property type="entry name" value="ABC3_permease_C"/>
</dbReference>
<dbReference type="InterPro" id="IPR025857">
    <property type="entry name" value="MacB_PCD"/>
</dbReference>
<dbReference type="Proteomes" id="UP000010482">
    <property type="component" value="Chromosome"/>
</dbReference>
<feature type="transmembrane region" description="Helical" evidence="7">
    <location>
        <begin position="292"/>
        <end position="317"/>
    </location>
</feature>
<name>K9YR87_DACS8</name>
<dbReference type="KEGG" id="dsl:Dacsa_0690"/>
<dbReference type="PATRIC" id="fig|13035.3.peg.772"/>
<evidence type="ECO:0000256" key="4">
    <source>
        <dbReference type="ARBA" id="ARBA00022692"/>
    </source>
</evidence>
<keyword evidence="2" id="KW-0813">Transport</keyword>
<proteinExistence type="predicted"/>
<dbReference type="HOGENOM" id="CLU_000604_8_9_3"/>
<evidence type="ECO:0000256" key="5">
    <source>
        <dbReference type="ARBA" id="ARBA00022989"/>
    </source>
</evidence>
<evidence type="ECO:0000256" key="7">
    <source>
        <dbReference type="SAM" id="Phobius"/>
    </source>
</evidence>
<dbReference type="Pfam" id="PF02687">
    <property type="entry name" value="FtsX"/>
    <property type="match status" value="1"/>
</dbReference>
<reference evidence="10" key="1">
    <citation type="submission" date="2012-04" db="EMBL/GenBank/DDBJ databases">
        <title>Finished genome of Dactylococcopsis salina PCC 8305.</title>
        <authorList>
            <consortium name="US DOE Joint Genome Institute"/>
            <person name="Gugger M."/>
            <person name="Coursin T."/>
            <person name="Rippka R."/>
            <person name="Tandeau De Marsac N."/>
            <person name="Huntemann M."/>
            <person name="Wei C.-L."/>
            <person name="Han J."/>
            <person name="Detter J.C."/>
            <person name="Han C."/>
            <person name="Tapia R."/>
            <person name="Daligault H."/>
            <person name="Chen A."/>
            <person name="Krypides N."/>
            <person name="Mavromatis K."/>
            <person name="Markowitz V."/>
            <person name="Szeto E."/>
            <person name="Ivanova N."/>
            <person name="Ovchinnikova G."/>
            <person name="Pagani I."/>
            <person name="Pati A."/>
            <person name="Goodwin L."/>
            <person name="Peters L."/>
            <person name="Pitluck S."/>
            <person name="Woyke T."/>
            <person name="Kerfeld C."/>
        </authorList>
    </citation>
    <scope>NUCLEOTIDE SEQUENCE [LARGE SCALE GENOMIC DNA]</scope>
    <source>
        <strain evidence="10">PCC 8305</strain>
    </source>
</reference>
<keyword evidence="5 7" id="KW-1133">Transmembrane helix</keyword>
<dbReference type="AlphaFoldDB" id="K9YR87"/>
<dbReference type="RefSeq" id="WP_015228463.1">
    <property type="nucleotide sequence ID" value="NC_019780.1"/>
</dbReference>
<accession>K9YR87</accession>
<evidence type="ECO:0000313" key="11">
    <source>
        <dbReference type="Proteomes" id="UP000010482"/>
    </source>
</evidence>
<dbReference type="PANTHER" id="PTHR43738:SF1">
    <property type="entry name" value="HEMIN TRANSPORT SYSTEM PERMEASE PROTEIN HRTB-RELATED"/>
    <property type="match status" value="1"/>
</dbReference>
<dbReference type="PIRSF" id="PIRSF031773">
    <property type="entry name" value="DevC"/>
    <property type="match status" value="1"/>
</dbReference>
<evidence type="ECO:0000256" key="3">
    <source>
        <dbReference type="ARBA" id="ARBA00022475"/>
    </source>
</evidence>
<keyword evidence="4 7" id="KW-0812">Transmembrane</keyword>
<dbReference type="eggNOG" id="COG0577">
    <property type="taxonomic scope" value="Bacteria"/>
</dbReference>
<dbReference type="STRING" id="13035.Dacsa_0690"/>
<keyword evidence="3" id="KW-1003">Cell membrane</keyword>
<dbReference type="GO" id="GO:0005886">
    <property type="term" value="C:plasma membrane"/>
    <property type="evidence" value="ECO:0007669"/>
    <property type="project" value="UniProtKB-SubCell"/>
</dbReference>